<evidence type="ECO:0000313" key="3">
    <source>
        <dbReference type="Proteomes" id="UP000592180"/>
    </source>
</evidence>
<gene>
    <name evidence="2" type="ORF">HNP38_001689</name>
</gene>
<keyword evidence="3" id="KW-1185">Reference proteome</keyword>
<reference evidence="2 3" key="1">
    <citation type="submission" date="2020-08" db="EMBL/GenBank/DDBJ databases">
        <title>Functional genomics of gut bacteria from endangered species of beetles.</title>
        <authorList>
            <person name="Carlos-Shanley C."/>
        </authorList>
    </citation>
    <scope>NUCLEOTIDE SEQUENCE [LARGE SCALE GENOMIC DNA]</scope>
    <source>
        <strain evidence="2 3">S00151</strain>
    </source>
</reference>
<evidence type="ECO:0000256" key="1">
    <source>
        <dbReference type="SAM" id="SignalP"/>
    </source>
</evidence>
<proteinExistence type="predicted"/>
<organism evidence="2 3">
    <name type="scientific">Chryseobacterium defluvii</name>
    <dbReference type="NCBI Taxonomy" id="160396"/>
    <lineage>
        <taxon>Bacteria</taxon>
        <taxon>Pseudomonadati</taxon>
        <taxon>Bacteroidota</taxon>
        <taxon>Flavobacteriia</taxon>
        <taxon>Flavobacteriales</taxon>
        <taxon>Weeksellaceae</taxon>
        <taxon>Chryseobacterium group</taxon>
        <taxon>Chryseobacterium</taxon>
    </lineage>
</organism>
<keyword evidence="1" id="KW-0732">Signal</keyword>
<accession>A0A840KEL9</accession>
<protein>
    <submittedName>
        <fullName evidence="2">Uncharacterized protein</fullName>
    </submittedName>
</protein>
<dbReference type="RefSeq" id="WP_184187444.1">
    <property type="nucleotide sequence ID" value="NZ_JACHLE010000001.1"/>
</dbReference>
<evidence type="ECO:0000313" key="2">
    <source>
        <dbReference type="EMBL" id="MBB4806417.1"/>
    </source>
</evidence>
<feature type="signal peptide" evidence="1">
    <location>
        <begin position="1"/>
        <end position="18"/>
    </location>
</feature>
<sequence length="107" mass="11898">MKKLFVAGAIALSVFSFAKGTDAKEDTTIKKEVSAEVKEKPNEQKKEKVALLKQWWTVTIDTPCGEVNVYFASSHADGTQEFIQDLAYAVNYSYDHCGYPGPAFELN</sequence>
<feature type="chain" id="PRO_5032690491" evidence="1">
    <location>
        <begin position="19"/>
        <end position="107"/>
    </location>
</feature>
<dbReference type="AlphaFoldDB" id="A0A840KEL9"/>
<comment type="caution">
    <text evidence="2">The sequence shown here is derived from an EMBL/GenBank/DDBJ whole genome shotgun (WGS) entry which is preliminary data.</text>
</comment>
<dbReference type="EMBL" id="JACHLE010000001">
    <property type="protein sequence ID" value="MBB4806417.1"/>
    <property type="molecule type" value="Genomic_DNA"/>
</dbReference>
<name>A0A840KEL9_9FLAO</name>
<dbReference type="Proteomes" id="UP000592180">
    <property type="component" value="Unassembled WGS sequence"/>
</dbReference>